<name>A0AA88PQ32_9TELE</name>
<feature type="region of interest" description="Disordered" evidence="1">
    <location>
        <begin position="1"/>
        <end position="27"/>
    </location>
</feature>
<gene>
    <name evidence="2" type="ORF">Q8A67_017301</name>
</gene>
<reference evidence="2" key="1">
    <citation type="submission" date="2023-08" db="EMBL/GenBank/DDBJ databases">
        <title>Chromosome-level Genome Assembly of mud carp (Cirrhinus molitorella).</title>
        <authorList>
            <person name="Liu H."/>
        </authorList>
    </citation>
    <scope>NUCLEOTIDE SEQUENCE</scope>
    <source>
        <strain evidence="2">Prfri</strain>
        <tissue evidence="2">Muscle</tissue>
    </source>
</reference>
<comment type="caution">
    <text evidence="2">The sequence shown here is derived from an EMBL/GenBank/DDBJ whole genome shotgun (WGS) entry which is preliminary data.</text>
</comment>
<dbReference type="Proteomes" id="UP001187343">
    <property type="component" value="Unassembled WGS sequence"/>
</dbReference>
<proteinExistence type="predicted"/>
<evidence type="ECO:0000313" key="3">
    <source>
        <dbReference type="Proteomes" id="UP001187343"/>
    </source>
</evidence>
<organism evidence="2 3">
    <name type="scientific">Cirrhinus molitorella</name>
    <name type="common">mud carp</name>
    <dbReference type="NCBI Taxonomy" id="172907"/>
    <lineage>
        <taxon>Eukaryota</taxon>
        <taxon>Metazoa</taxon>
        <taxon>Chordata</taxon>
        <taxon>Craniata</taxon>
        <taxon>Vertebrata</taxon>
        <taxon>Euteleostomi</taxon>
        <taxon>Actinopterygii</taxon>
        <taxon>Neopterygii</taxon>
        <taxon>Teleostei</taxon>
        <taxon>Ostariophysi</taxon>
        <taxon>Cypriniformes</taxon>
        <taxon>Cyprinidae</taxon>
        <taxon>Labeoninae</taxon>
        <taxon>Labeonini</taxon>
        <taxon>Cirrhinus</taxon>
    </lineage>
</organism>
<sequence>MDTSALTPGETRSPSHGVPPTRPAFVPPLPPPCPPSKATHSFKLCRTTSALAGRAYSLARQVALVLHSMVVLQVCQTKLLLSMDESGLDPAAFRELRNMNGLALRATKMIVQAIG</sequence>
<accession>A0AA88PQ32</accession>
<evidence type="ECO:0000256" key="1">
    <source>
        <dbReference type="SAM" id="MobiDB-lite"/>
    </source>
</evidence>
<dbReference type="EMBL" id="JAUYZG010000017">
    <property type="protein sequence ID" value="KAK2883664.1"/>
    <property type="molecule type" value="Genomic_DNA"/>
</dbReference>
<dbReference type="AlphaFoldDB" id="A0AA88PQ32"/>
<protein>
    <submittedName>
        <fullName evidence="2">Uncharacterized protein</fullName>
    </submittedName>
</protein>
<keyword evidence="3" id="KW-1185">Reference proteome</keyword>
<evidence type="ECO:0000313" key="2">
    <source>
        <dbReference type="EMBL" id="KAK2883664.1"/>
    </source>
</evidence>
<feature type="compositionally biased region" description="Polar residues" evidence="1">
    <location>
        <begin position="1"/>
        <end position="14"/>
    </location>
</feature>